<dbReference type="PANTHER" id="PTHR44360:SF1">
    <property type="entry name" value="DNAJ HOMOLOG SUBFAMILY B MEMBER 9"/>
    <property type="match status" value="1"/>
</dbReference>
<dbReference type="GO" id="GO:0036503">
    <property type="term" value="P:ERAD pathway"/>
    <property type="evidence" value="ECO:0007669"/>
    <property type="project" value="TreeGrafter"/>
</dbReference>
<dbReference type="OrthoDB" id="445556at2759"/>
<dbReference type="Proteomes" id="UP000077315">
    <property type="component" value="Unassembled WGS sequence"/>
</dbReference>
<gene>
    <name evidence="3" type="ORF">PHYBLDRAFT_165187</name>
</gene>
<feature type="domain" description="J" evidence="2">
    <location>
        <begin position="4"/>
        <end position="58"/>
    </location>
</feature>
<sequence length="122" mass="13793">MVKSPYEVLGVSPSSSPKEIKRRYLELCKKHHPDVNTDPKVKFVDITGAYESLTKPTAPSRPSPGMNAHLTRQWTRRSLVACLGLGLATVAYVVYEPSIDLIDVPYQPPPSPNMNYRQWRQQ</sequence>
<dbReference type="InterPro" id="IPR051948">
    <property type="entry name" value="Hsp70_co-chaperone_J-domain"/>
</dbReference>
<dbReference type="InterPro" id="IPR001623">
    <property type="entry name" value="DnaJ_domain"/>
</dbReference>
<accession>A0A162XV89</accession>
<dbReference type="PRINTS" id="PR00625">
    <property type="entry name" value="JDOMAIN"/>
</dbReference>
<dbReference type="SMART" id="SM00271">
    <property type="entry name" value="DnaJ"/>
    <property type="match status" value="1"/>
</dbReference>
<dbReference type="GO" id="GO:0051787">
    <property type="term" value="F:misfolded protein binding"/>
    <property type="evidence" value="ECO:0007669"/>
    <property type="project" value="TreeGrafter"/>
</dbReference>
<dbReference type="PROSITE" id="PS50076">
    <property type="entry name" value="DNAJ_2"/>
    <property type="match status" value="1"/>
</dbReference>
<evidence type="ECO:0000313" key="3">
    <source>
        <dbReference type="EMBL" id="OAD76665.1"/>
    </source>
</evidence>
<dbReference type="GeneID" id="28996083"/>
<dbReference type="AlphaFoldDB" id="A0A162XV89"/>
<protein>
    <recommendedName>
        <fullName evidence="2">J domain-containing protein</fullName>
    </recommendedName>
</protein>
<dbReference type="SUPFAM" id="SSF46565">
    <property type="entry name" value="Chaperone J-domain"/>
    <property type="match status" value="1"/>
</dbReference>
<dbReference type="RefSeq" id="XP_018294705.1">
    <property type="nucleotide sequence ID" value="XM_018435177.1"/>
</dbReference>
<dbReference type="GO" id="GO:0005783">
    <property type="term" value="C:endoplasmic reticulum"/>
    <property type="evidence" value="ECO:0007669"/>
    <property type="project" value="TreeGrafter"/>
</dbReference>
<dbReference type="Gene3D" id="1.10.287.110">
    <property type="entry name" value="DnaJ domain"/>
    <property type="match status" value="1"/>
</dbReference>
<evidence type="ECO:0000259" key="2">
    <source>
        <dbReference type="PROSITE" id="PS50076"/>
    </source>
</evidence>
<dbReference type="InParanoid" id="A0A162XV89"/>
<proteinExistence type="predicted"/>
<dbReference type="EMBL" id="KV440975">
    <property type="protein sequence ID" value="OAD76665.1"/>
    <property type="molecule type" value="Genomic_DNA"/>
</dbReference>
<evidence type="ECO:0000313" key="4">
    <source>
        <dbReference type="Proteomes" id="UP000077315"/>
    </source>
</evidence>
<keyword evidence="1" id="KW-0143">Chaperone</keyword>
<dbReference type="VEuPathDB" id="FungiDB:PHYBLDRAFT_165187"/>
<dbReference type="CDD" id="cd06257">
    <property type="entry name" value="DnaJ"/>
    <property type="match status" value="1"/>
</dbReference>
<dbReference type="STRING" id="763407.A0A162XV89"/>
<keyword evidence="4" id="KW-1185">Reference proteome</keyword>
<dbReference type="GO" id="GO:0051087">
    <property type="term" value="F:protein-folding chaperone binding"/>
    <property type="evidence" value="ECO:0007669"/>
    <property type="project" value="TreeGrafter"/>
</dbReference>
<name>A0A162XV89_PHYB8</name>
<dbReference type="Pfam" id="PF00226">
    <property type="entry name" value="DnaJ"/>
    <property type="match status" value="1"/>
</dbReference>
<dbReference type="PANTHER" id="PTHR44360">
    <property type="entry name" value="DNAJ HOMOLOG SUBFAMILY B MEMBER 9"/>
    <property type="match status" value="1"/>
</dbReference>
<evidence type="ECO:0000256" key="1">
    <source>
        <dbReference type="ARBA" id="ARBA00023186"/>
    </source>
</evidence>
<reference evidence="4" key="1">
    <citation type="submission" date="2015-06" db="EMBL/GenBank/DDBJ databases">
        <title>Expansion of signal transduction pathways in fungi by whole-genome duplication.</title>
        <authorList>
            <consortium name="DOE Joint Genome Institute"/>
            <person name="Corrochano L.M."/>
            <person name="Kuo A."/>
            <person name="Marcet-Houben M."/>
            <person name="Polaino S."/>
            <person name="Salamov A."/>
            <person name="Villalobos J.M."/>
            <person name="Alvarez M.I."/>
            <person name="Avalos J."/>
            <person name="Benito E.P."/>
            <person name="Benoit I."/>
            <person name="Burger G."/>
            <person name="Camino L.P."/>
            <person name="Canovas D."/>
            <person name="Cerda-Olmedo E."/>
            <person name="Cheng J.-F."/>
            <person name="Dominguez A."/>
            <person name="Elias M."/>
            <person name="Eslava A.P."/>
            <person name="Glaser F."/>
            <person name="Grimwood J."/>
            <person name="Gutierrez G."/>
            <person name="Heitman J."/>
            <person name="Henrissat B."/>
            <person name="Iturriaga E.A."/>
            <person name="Lang B.F."/>
            <person name="Lavin J.L."/>
            <person name="Lee S."/>
            <person name="Li W."/>
            <person name="Lindquist E."/>
            <person name="Lopez-Garcia S."/>
            <person name="Luque E.M."/>
            <person name="Marcos A.T."/>
            <person name="Martin J."/>
            <person name="McCluskey K."/>
            <person name="Medina H.R."/>
            <person name="Miralles-Duran A."/>
            <person name="Miyazaki A."/>
            <person name="Munoz-Torres E."/>
            <person name="Oguiza J.A."/>
            <person name="Ohm R."/>
            <person name="Olmedo M."/>
            <person name="Orejas M."/>
            <person name="Ortiz-Castellanos L."/>
            <person name="Pisabarro A.G."/>
            <person name="Rodriguez-Romero J."/>
            <person name="Ruiz-Herrera J."/>
            <person name="Ruiz-Vazquez R."/>
            <person name="Sanz C."/>
            <person name="Schackwitz W."/>
            <person name="Schmutz J."/>
            <person name="Shahriari M."/>
            <person name="Shelest E."/>
            <person name="Silva-Franco F."/>
            <person name="Soanes D."/>
            <person name="Syed K."/>
            <person name="Tagua V.G."/>
            <person name="Talbot N.J."/>
            <person name="Thon M."/>
            <person name="De vries R.P."/>
            <person name="Wiebenga A."/>
            <person name="Yadav J.S."/>
            <person name="Braun E.L."/>
            <person name="Baker S."/>
            <person name="Garre V."/>
            <person name="Horwitz B."/>
            <person name="Torres-Martinez S."/>
            <person name="Idnurm A."/>
            <person name="Herrera-Estrella A."/>
            <person name="Gabaldon T."/>
            <person name="Grigoriev I.V."/>
        </authorList>
    </citation>
    <scope>NUCLEOTIDE SEQUENCE [LARGE SCALE GENOMIC DNA]</scope>
    <source>
        <strain evidence="4">NRRL 1555(-)</strain>
    </source>
</reference>
<dbReference type="InterPro" id="IPR036869">
    <property type="entry name" value="J_dom_sf"/>
</dbReference>
<organism evidence="3 4">
    <name type="scientific">Phycomyces blakesleeanus (strain ATCC 8743b / DSM 1359 / FGSC 10004 / NBRC 33097 / NRRL 1555)</name>
    <dbReference type="NCBI Taxonomy" id="763407"/>
    <lineage>
        <taxon>Eukaryota</taxon>
        <taxon>Fungi</taxon>
        <taxon>Fungi incertae sedis</taxon>
        <taxon>Mucoromycota</taxon>
        <taxon>Mucoromycotina</taxon>
        <taxon>Mucoromycetes</taxon>
        <taxon>Mucorales</taxon>
        <taxon>Phycomycetaceae</taxon>
        <taxon>Phycomyces</taxon>
    </lineage>
</organism>